<evidence type="ECO:0000256" key="3">
    <source>
        <dbReference type="ARBA" id="ARBA00016182"/>
    </source>
</evidence>
<evidence type="ECO:0000256" key="6">
    <source>
        <dbReference type="ARBA" id="ARBA00022695"/>
    </source>
</evidence>
<dbReference type="PANTHER" id="PTHR12066:SF0">
    <property type="entry name" value="TELOMERASE REVERSE TRANSCRIPTASE"/>
    <property type="match status" value="1"/>
</dbReference>
<name>G7DX60_MIXOS</name>
<dbReference type="Gene3D" id="1.10.132.70">
    <property type="match status" value="1"/>
</dbReference>
<dbReference type="GO" id="GO:0000781">
    <property type="term" value="C:chromosome, telomeric region"/>
    <property type="evidence" value="ECO:0007669"/>
    <property type="project" value="UniProtKB-SubCell"/>
</dbReference>
<dbReference type="PROSITE" id="PS50878">
    <property type="entry name" value="RT_POL"/>
    <property type="match status" value="1"/>
</dbReference>
<protein>
    <recommendedName>
        <fullName evidence="3 13">Telomerase reverse transcriptase</fullName>
        <ecNumber evidence="2 13">2.7.7.49</ecNumber>
    </recommendedName>
    <alternativeName>
        <fullName evidence="13">Telomerase catalytic subunit</fullName>
    </alternativeName>
</protein>
<dbReference type="EMBL" id="BABT02000056">
    <property type="protein sequence ID" value="GAA95170.1"/>
    <property type="molecule type" value="Genomic_DNA"/>
</dbReference>
<dbReference type="Gene3D" id="1.10.357.90">
    <property type="match status" value="1"/>
</dbReference>
<dbReference type="CDD" id="cd01648">
    <property type="entry name" value="TERT"/>
    <property type="match status" value="1"/>
</dbReference>
<comment type="subcellular location">
    <subcellularLocation>
        <location evidence="13">Nucleus</location>
    </subcellularLocation>
    <subcellularLocation>
        <location evidence="13">Chromosome</location>
        <location evidence="13">Telomere</location>
    </subcellularLocation>
</comment>
<dbReference type="HOGENOM" id="CLU_001996_0_0_1"/>
<evidence type="ECO:0000256" key="9">
    <source>
        <dbReference type="ARBA" id="ARBA00022895"/>
    </source>
</evidence>
<dbReference type="PRINTS" id="PR01365">
    <property type="entry name" value="TELOMERASERT"/>
</dbReference>
<dbReference type="InterPro" id="IPR021891">
    <property type="entry name" value="Telomerase_RBD"/>
</dbReference>
<evidence type="ECO:0000259" key="15">
    <source>
        <dbReference type="PROSITE" id="PS50878"/>
    </source>
</evidence>
<comment type="function">
    <text evidence="13">Telomerase is a ribonucleoprotein enzyme essential for the replication of chromosome termini in most eukaryotes. It elongates telomeres. It is a reverse transcriptase that adds simple sequence repeats to chromosome ends by copying a template sequence within the RNA component of the enzyme.</text>
</comment>
<dbReference type="PANTHER" id="PTHR12066">
    <property type="entry name" value="TELOMERASE REVERSE TRANSCRIPTASE"/>
    <property type="match status" value="1"/>
</dbReference>
<evidence type="ECO:0000256" key="2">
    <source>
        <dbReference type="ARBA" id="ARBA00012493"/>
    </source>
</evidence>
<feature type="compositionally biased region" description="Polar residues" evidence="14">
    <location>
        <begin position="355"/>
        <end position="364"/>
    </location>
</feature>
<evidence type="ECO:0000313" key="17">
    <source>
        <dbReference type="Proteomes" id="UP000009131"/>
    </source>
</evidence>
<reference evidence="16 17" key="2">
    <citation type="journal article" date="2012" name="Open Biol.">
        <title>Characteristics of nucleosomes and linker DNA regions on the genome of the basidiomycete Mixia osmundae revealed by mono- and dinucleosome mapping.</title>
        <authorList>
            <person name="Nishida H."/>
            <person name="Kondo S."/>
            <person name="Matsumoto T."/>
            <person name="Suzuki Y."/>
            <person name="Yoshikawa H."/>
            <person name="Taylor T.D."/>
            <person name="Sugiyama J."/>
        </authorList>
    </citation>
    <scope>NUCLEOTIDE SEQUENCE [LARGE SCALE GENOMIC DNA]</scope>
    <source>
        <strain evidence="17">CBS 9802 / IAM 14324 / JCM 22182 / KY 12970</strain>
    </source>
</reference>
<evidence type="ECO:0000256" key="10">
    <source>
        <dbReference type="ARBA" id="ARBA00022918"/>
    </source>
</evidence>
<evidence type="ECO:0000256" key="11">
    <source>
        <dbReference type="ARBA" id="ARBA00023242"/>
    </source>
</evidence>
<evidence type="ECO:0000313" key="16">
    <source>
        <dbReference type="EMBL" id="GAA95170.1"/>
    </source>
</evidence>
<comment type="catalytic activity">
    <reaction evidence="12 13">
        <text>DNA(n) + a 2'-deoxyribonucleoside 5'-triphosphate = DNA(n+1) + diphosphate</text>
        <dbReference type="Rhea" id="RHEA:22508"/>
        <dbReference type="Rhea" id="RHEA-COMP:17339"/>
        <dbReference type="Rhea" id="RHEA-COMP:17340"/>
        <dbReference type="ChEBI" id="CHEBI:33019"/>
        <dbReference type="ChEBI" id="CHEBI:61560"/>
        <dbReference type="ChEBI" id="CHEBI:173112"/>
        <dbReference type="EC" id="2.7.7.49"/>
    </reaction>
</comment>
<dbReference type="GO" id="GO:0007004">
    <property type="term" value="P:telomere maintenance via telomerase"/>
    <property type="evidence" value="ECO:0007669"/>
    <property type="project" value="TreeGrafter"/>
</dbReference>
<dbReference type="GO" id="GO:0003720">
    <property type="term" value="F:telomerase activity"/>
    <property type="evidence" value="ECO:0007669"/>
    <property type="project" value="InterPro"/>
</dbReference>
<dbReference type="EC" id="2.7.7.49" evidence="2 13"/>
<dbReference type="GO" id="GO:0046872">
    <property type="term" value="F:metal ion binding"/>
    <property type="evidence" value="ECO:0007669"/>
    <property type="project" value="UniProtKB-KW"/>
</dbReference>
<proteinExistence type="inferred from homology"/>
<keyword evidence="5 13" id="KW-0808">Transferase</keyword>
<evidence type="ECO:0000256" key="4">
    <source>
        <dbReference type="ARBA" id="ARBA00022454"/>
    </source>
</evidence>
<keyword evidence="7 13" id="KW-0479">Metal-binding</keyword>
<comment type="caution">
    <text evidence="16">The sequence shown here is derived from an EMBL/GenBank/DDBJ whole genome shotgun (WGS) entry which is preliminary data.</text>
</comment>
<feature type="domain" description="Reverse transcriptase" evidence="15">
    <location>
        <begin position="548"/>
        <end position="886"/>
    </location>
</feature>
<dbReference type="Pfam" id="PF21399">
    <property type="entry name" value="TERT_C"/>
    <property type="match status" value="1"/>
</dbReference>
<keyword evidence="17" id="KW-1185">Reference proteome</keyword>
<evidence type="ECO:0000256" key="8">
    <source>
        <dbReference type="ARBA" id="ARBA00022842"/>
    </source>
</evidence>
<dbReference type="GO" id="GO:0070034">
    <property type="term" value="F:telomerase RNA binding"/>
    <property type="evidence" value="ECO:0007669"/>
    <property type="project" value="TreeGrafter"/>
</dbReference>
<dbReference type="GO" id="GO:0042162">
    <property type="term" value="F:telomeric DNA binding"/>
    <property type="evidence" value="ECO:0007669"/>
    <property type="project" value="TreeGrafter"/>
</dbReference>
<dbReference type="InterPro" id="IPR003545">
    <property type="entry name" value="Telomerase_RT"/>
</dbReference>
<organism evidence="16 17">
    <name type="scientific">Mixia osmundae (strain CBS 9802 / IAM 14324 / JCM 22182 / KY 12970)</name>
    <dbReference type="NCBI Taxonomy" id="764103"/>
    <lineage>
        <taxon>Eukaryota</taxon>
        <taxon>Fungi</taxon>
        <taxon>Dikarya</taxon>
        <taxon>Basidiomycota</taxon>
        <taxon>Pucciniomycotina</taxon>
        <taxon>Mixiomycetes</taxon>
        <taxon>Mixiales</taxon>
        <taxon>Mixiaceae</taxon>
        <taxon>Mixia</taxon>
    </lineage>
</organism>
<accession>G7DX60</accession>
<dbReference type="FunCoup" id="G7DX60">
    <property type="interactions" value="119"/>
</dbReference>
<keyword evidence="6 13" id="KW-0548">Nucleotidyltransferase</keyword>
<comment type="similarity">
    <text evidence="1 13">Belongs to the reverse transcriptase family. Telomerase subfamily.</text>
</comment>
<dbReference type="eggNOG" id="KOG1005">
    <property type="taxonomic scope" value="Eukaryota"/>
</dbReference>
<dbReference type="SMART" id="SM00975">
    <property type="entry name" value="Telomerase_RBD"/>
    <property type="match status" value="1"/>
</dbReference>
<dbReference type="Pfam" id="PF00078">
    <property type="entry name" value="RVT_1"/>
    <property type="match status" value="1"/>
</dbReference>
<feature type="region of interest" description="Disordered" evidence="14">
    <location>
        <begin position="346"/>
        <end position="365"/>
    </location>
</feature>
<keyword evidence="10 13" id="KW-0695">RNA-directed DNA polymerase</keyword>
<dbReference type="Pfam" id="PF12009">
    <property type="entry name" value="Telomerase_RBD"/>
    <property type="match status" value="1"/>
</dbReference>
<keyword evidence="8 13" id="KW-0460">Magnesium</keyword>
<evidence type="ECO:0000256" key="1">
    <source>
        <dbReference type="ARBA" id="ARBA00008001"/>
    </source>
</evidence>
<dbReference type="STRING" id="764103.G7DX60"/>
<feature type="compositionally biased region" description="Polar residues" evidence="14">
    <location>
        <begin position="175"/>
        <end position="185"/>
    </location>
</feature>
<keyword evidence="9 13" id="KW-0779">Telomere</keyword>
<keyword evidence="4 13" id="KW-0158">Chromosome</keyword>
<dbReference type="InterPro" id="IPR000477">
    <property type="entry name" value="RT_dom"/>
</dbReference>
<dbReference type="OrthoDB" id="289721at2759"/>
<evidence type="ECO:0000256" key="5">
    <source>
        <dbReference type="ARBA" id="ARBA00022679"/>
    </source>
</evidence>
<dbReference type="InterPro" id="IPR049139">
    <property type="entry name" value="TERT_C"/>
</dbReference>
<sequence>MSQLLDQLIKRLFLKGVRYGDKRHLLSLGFRSADDRRDAGSATFTDRSGIVSEHTNGMVTRLTHSAEWALLLTRIGNDLMSSLLLNTAVFVPIKPSQGCYHQLCGEPLSAIPRPRSGVDVGFKLSKTPRIVRFLTAVELPLHSPQQKRARDEDVTLTASRQQGFKRLKTDDAQDPVSSRTDQPRTPTEVLVHRGKVLRWRRTHDKETHLPVFGLSPSHPLNADQDELFEFVLLRTIFPRQFRIANAFTSEEDPNGRGSSHDRRAEILKAREQIRQAVPERRSRKGKIKEAEPGIPSYPIGFCQTPRRLRTCLPWLRQMHQRHLKIDYKRLLDRCCPRTVAGRKQGCTVMSRESKPTTNPSVTTQLDDHPFATARMTSDASKSVLLKAPNARHTDNAIPTWQVKRFISRALAELLPVELLGGNSNVRRLQCRISALVYARLNQRFNLAFFLEGLRTTDLDWGFPQDTAARQQRGTASDSIKRQELLAELVLWICDSIVIDLLRTNFYATESSGYLQQRTLYYRHDDWQKLCSGLTTDFTRELLTPLTKQDILRLARDENFACSDVRFVPKKSGMRPIVNLSSSRTLTYTRPASVCRSSRGPWLVRAQTSLNTKLRSAFRVLLLERSQKPASLGAGVLSNNDIYTKLVAYRQSIQTADGSLPFVFVVKTDFESAYDKMDQGKLMQLLAEFVSGDRYTISRSSAVRPSSGKAQKRYVDSAYRQDLEPQQADRIDAFAETVRHGIFIDGVVQIKETRKQVLQVLQRHICNNIVRFGSRFYRQTRGIPQGSVVSVILAHLLYGNLENTELPFVRKPGNTLLRYLDDSLFLTTSRADAERYLRVMEQGSESHGAYIGPDKTLINFDMLQRDGVTSVPKLAVGEGLIWCGLRIDVRTLTVQPSTQLLRTTRAADSIKVDRIGHQGRALLQSLLGTLKQRTHILFNDSNLNGDHGVLSNLYTSFVMAAMRFHAIVRMWKPRKGHDASFFCRILDQLVRFTFVSARSRAQVGFAVAAGANCNVRFHEVEWIAYKAFCDVLSQRPTRYTVMLQGMRSFMRTAKSQAIAHRLSSIVGTPATEYLLQTRC</sequence>
<dbReference type="GO" id="GO:0000333">
    <property type="term" value="C:telomerase catalytic core complex"/>
    <property type="evidence" value="ECO:0007669"/>
    <property type="project" value="TreeGrafter"/>
</dbReference>
<feature type="region of interest" description="Disordered" evidence="14">
    <location>
        <begin position="144"/>
        <end position="186"/>
    </location>
</feature>
<dbReference type="AlphaFoldDB" id="G7DX60"/>
<evidence type="ECO:0000256" key="7">
    <source>
        <dbReference type="ARBA" id="ARBA00022723"/>
    </source>
</evidence>
<dbReference type="InParanoid" id="G7DX60"/>
<gene>
    <name evidence="16" type="primary">Mo01825</name>
    <name evidence="16" type="ORF">E5Q_01825</name>
</gene>
<evidence type="ECO:0000256" key="13">
    <source>
        <dbReference type="RuleBase" id="RU365061"/>
    </source>
</evidence>
<dbReference type="Proteomes" id="UP000009131">
    <property type="component" value="Unassembled WGS sequence"/>
</dbReference>
<reference evidence="16 17" key="1">
    <citation type="journal article" date="2011" name="J. Gen. Appl. Microbiol.">
        <title>Draft genome sequencing of the enigmatic basidiomycete Mixia osmundae.</title>
        <authorList>
            <person name="Nishida H."/>
            <person name="Nagatsuka Y."/>
            <person name="Sugiyama J."/>
        </authorList>
    </citation>
    <scope>NUCLEOTIDE SEQUENCE [LARGE SCALE GENOMIC DNA]</scope>
    <source>
        <strain evidence="17">CBS 9802 / IAM 14324 / JCM 22182 / KY 12970</strain>
    </source>
</reference>
<keyword evidence="11 13" id="KW-0539">Nucleus</keyword>
<evidence type="ECO:0000256" key="14">
    <source>
        <dbReference type="SAM" id="MobiDB-lite"/>
    </source>
</evidence>
<evidence type="ECO:0000256" key="12">
    <source>
        <dbReference type="ARBA" id="ARBA00048173"/>
    </source>
</evidence>